<organism evidence="1 2">
    <name type="scientific">Algoriphagus marincola HL-49</name>
    <dbReference type="NCBI Taxonomy" id="1305737"/>
    <lineage>
        <taxon>Bacteria</taxon>
        <taxon>Pseudomonadati</taxon>
        <taxon>Bacteroidota</taxon>
        <taxon>Cytophagia</taxon>
        <taxon>Cytophagales</taxon>
        <taxon>Cyclobacteriaceae</taxon>
        <taxon>Algoriphagus</taxon>
    </lineage>
</organism>
<dbReference type="AlphaFoldDB" id="A0A0P8BMF7"/>
<dbReference type="Proteomes" id="UP000050421">
    <property type="component" value="Unassembled WGS sequence"/>
</dbReference>
<evidence type="ECO:0000313" key="2">
    <source>
        <dbReference type="Proteomes" id="UP000050421"/>
    </source>
</evidence>
<proteinExistence type="predicted"/>
<reference evidence="1 2" key="1">
    <citation type="submission" date="2015-09" db="EMBL/GenBank/DDBJ databases">
        <title>Identification and resolution of microdiversity through metagenomic sequencing of parallel consortia.</title>
        <authorList>
            <person name="Nelson W.C."/>
            <person name="Romine M.F."/>
            <person name="Lindemann S.R."/>
        </authorList>
    </citation>
    <scope>NUCLEOTIDE SEQUENCE [LARGE SCALE GENOMIC DNA]</scope>
    <source>
        <strain evidence="1">HL-49</strain>
    </source>
</reference>
<evidence type="ECO:0000313" key="1">
    <source>
        <dbReference type="EMBL" id="KPQ10797.1"/>
    </source>
</evidence>
<name>A0A0P8BMF7_9BACT</name>
<gene>
    <name evidence="1" type="ORF">HLUCCX10_15545</name>
</gene>
<sequence length="63" mass="7264">MDLYGGLGIRSRHREVQVLELAEFQSREFFEIGNPFAERYRYPGWDAVPQFSLGMKVGILTGK</sequence>
<protein>
    <submittedName>
        <fullName evidence="1">Uncharacterized protein</fullName>
    </submittedName>
</protein>
<dbReference type="EMBL" id="LJXT01000127">
    <property type="protein sequence ID" value="KPQ10797.1"/>
    <property type="molecule type" value="Genomic_DNA"/>
</dbReference>
<dbReference type="PATRIC" id="fig|1305737.6.peg.67"/>
<accession>A0A0P8BMF7</accession>
<dbReference type="STRING" id="1305737.GCA_000526355_03259"/>
<comment type="caution">
    <text evidence="1">The sequence shown here is derived from an EMBL/GenBank/DDBJ whole genome shotgun (WGS) entry which is preliminary data.</text>
</comment>